<dbReference type="InterPro" id="IPR050297">
    <property type="entry name" value="LipidA_mod_glycosyltrf_83"/>
</dbReference>
<evidence type="ECO:0000259" key="9">
    <source>
        <dbReference type="Pfam" id="PF13231"/>
    </source>
</evidence>
<keyword evidence="4 10" id="KW-0808">Transferase</keyword>
<organism evidence="10 11">
    <name type="scientific">Candidatus Nomurabacteria bacterium GW2011_GWA1_46_11</name>
    <dbReference type="NCBI Taxonomy" id="1618732"/>
    <lineage>
        <taxon>Bacteria</taxon>
        <taxon>Candidatus Nomuraibacteriota</taxon>
    </lineage>
</organism>
<feature type="transmembrane region" description="Helical" evidence="8">
    <location>
        <begin position="167"/>
        <end position="183"/>
    </location>
</feature>
<evidence type="ECO:0000256" key="7">
    <source>
        <dbReference type="ARBA" id="ARBA00023136"/>
    </source>
</evidence>
<dbReference type="Pfam" id="PF13231">
    <property type="entry name" value="PMT_2"/>
    <property type="match status" value="1"/>
</dbReference>
<comment type="caution">
    <text evidence="10">The sequence shown here is derived from an EMBL/GenBank/DDBJ whole genome shotgun (WGS) entry which is preliminary data.</text>
</comment>
<evidence type="ECO:0000256" key="2">
    <source>
        <dbReference type="ARBA" id="ARBA00022475"/>
    </source>
</evidence>
<gene>
    <name evidence="10" type="ORF">UX31_C0032G0006</name>
</gene>
<dbReference type="InterPro" id="IPR038731">
    <property type="entry name" value="RgtA/B/C-like"/>
</dbReference>
<dbReference type="GO" id="GO:0009103">
    <property type="term" value="P:lipopolysaccharide biosynthetic process"/>
    <property type="evidence" value="ECO:0007669"/>
    <property type="project" value="UniProtKB-ARBA"/>
</dbReference>
<comment type="subcellular location">
    <subcellularLocation>
        <location evidence="1">Cell membrane</location>
        <topology evidence="1">Multi-pass membrane protein</topology>
    </subcellularLocation>
</comment>
<evidence type="ECO:0000256" key="1">
    <source>
        <dbReference type="ARBA" id="ARBA00004651"/>
    </source>
</evidence>
<dbReference type="Proteomes" id="UP000034107">
    <property type="component" value="Unassembled WGS sequence"/>
</dbReference>
<keyword evidence="5 8" id="KW-0812">Transmembrane</keyword>
<keyword evidence="6 8" id="KW-1133">Transmembrane helix</keyword>
<protein>
    <submittedName>
        <fullName evidence="10">Glycosyl transferase family 39</fullName>
    </submittedName>
</protein>
<keyword evidence="3" id="KW-0328">Glycosyltransferase</keyword>
<evidence type="ECO:0000256" key="8">
    <source>
        <dbReference type="SAM" id="Phobius"/>
    </source>
</evidence>
<evidence type="ECO:0000313" key="11">
    <source>
        <dbReference type="Proteomes" id="UP000034107"/>
    </source>
</evidence>
<evidence type="ECO:0000256" key="3">
    <source>
        <dbReference type="ARBA" id="ARBA00022676"/>
    </source>
</evidence>
<evidence type="ECO:0000256" key="4">
    <source>
        <dbReference type="ARBA" id="ARBA00022679"/>
    </source>
</evidence>
<dbReference type="AlphaFoldDB" id="A0A0G1NJQ0"/>
<accession>A0A0G1NJQ0</accession>
<feature type="transmembrane region" description="Helical" evidence="8">
    <location>
        <begin position="345"/>
        <end position="363"/>
    </location>
</feature>
<name>A0A0G1NJQ0_9BACT</name>
<feature type="transmembrane region" description="Helical" evidence="8">
    <location>
        <begin position="73"/>
        <end position="90"/>
    </location>
</feature>
<feature type="transmembrane region" description="Helical" evidence="8">
    <location>
        <begin position="375"/>
        <end position="393"/>
    </location>
</feature>
<evidence type="ECO:0000256" key="5">
    <source>
        <dbReference type="ARBA" id="ARBA00022692"/>
    </source>
</evidence>
<keyword evidence="2" id="KW-1003">Cell membrane</keyword>
<dbReference type="GO" id="GO:0005886">
    <property type="term" value="C:plasma membrane"/>
    <property type="evidence" value="ECO:0007669"/>
    <property type="project" value="UniProtKB-SubCell"/>
</dbReference>
<proteinExistence type="predicted"/>
<dbReference type="GO" id="GO:0016763">
    <property type="term" value="F:pentosyltransferase activity"/>
    <property type="evidence" value="ECO:0007669"/>
    <property type="project" value="TreeGrafter"/>
</dbReference>
<evidence type="ECO:0000256" key="6">
    <source>
        <dbReference type="ARBA" id="ARBA00022989"/>
    </source>
</evidence>
<feature type="transmembrane region" description="Helical" evidence="8">
    <location>
        <begin position="135"/>
        <end position="155"/>
    </location>
</feature>
<sequence>MPKFIKANFVLVCLLIFASFTRLWSLQNYPPSLFSDEVDVALQVKSFLATGRDYYGNFLPLQFHSFSDVRTAIPIYLTAILGKVIGNIELAVRLEPAIMGILGVLAIYLLAKSFFGKTTGLLAALLLTLTPWHFTYSRVGFEVTTLFAFFVFGLYFLKNYFASQKDLFLVLGILLLSLTPLIYSTAKLALLFLPFLTLFFPGTTFSKNLKNRNLLIGLALLFLPLAIITLSGGATSRFNYISIFTDPTTPTEINVVRKADQGEDLPVGTKPLIMSQVFRNKYVVYGQRISTNLFGLLSNNFLFVKGDLNLRHALPDWGMLLKTESIFILIGIYFLIQREEKKQKHLLLFFGFLIILSIFPGSLTRDGGGHATRSFLLLVPLTLLAALGAETVVKQARYLLILFLPLLIFESAFYFFDYAHRYVFLSQRQWHFGLKEIILGTKTKTGPVVITNSYEPPVIFYLYYSGYPVKEMQSLIRDDKLLVTIPTGANLSGRKITDREVYFASIDNRNDKEPLKLKPATYYLMKSDLPKHEDYFKLDRVVVKLPSGEPLFYEIKNL</sequence>
<evidence type="ECO:0000313" key="10">
    <source>
        <dbReference type="EMBL" id="KKU20681.1"/>
    </source>
</evidence>
<feature type="domain" description="Glycosyltransferase RgtA/B/C/D-like" evidence="9">
    <location>
        <begin position="75"/>
        <end position="224"/>
    </location>
</feature>
<feature type="transmembrane region" description="Helical" evidence="8">
    <location>
        <begin position="317"/>
        <end position="336"/>
    </location>
</feature>
<keyword evidence="7 8" id="KW-0472">Membrane</keyword>
<dbReference type="GO" id="GO:0010041">
    <property type="term" value="P:response to iron(III) ion"/>
    <property type="evidence" value="ECO:0007669"/>
    <property type="project" value="TreeGrafter"/>
</dbReference>
<feature type="transmembrane region" description="Helical" evidence="8">
    <location>
        <begin position="398"/>
        <end position="416"/>
    </location>
</feature>
<dbReference type="PANTHER" id="PTHR33908:SF3">
    <property type="entry name" value="UNDECAPRENYL PHOSPHATE-ALPHA-4-AMINO-4-DEOXY-L-ARABINOSE ARABINOSYL TRANSFERASE"/>
    <property type="match status" value="1"/>
</dbReference>
<dbReference type="PANTHER" id="PTHR33908">
    <property type="entry name" value="MANNOSYLTRANSFERASE YKCB-RELATED"/>
    <property type="match status" value="1"/>
</dbReference>
<dbReference type="EMBL" id="LCLS01000032">
    <property type="protein sequence ID" value="KKU20681.1"/>
    <property type="molecule type" value="Genomic_DNA"/>
</dbReference>
<reference evidence="10 11" key="1">
    <citation type="journal article" date="2015" name="Nature">
        <title>rRNA introns, odd ribosomes, and small enigmatic genomes across a large radiation of phyla.</title>
        <authorList>
            <person name="Brown C.T."/>
            <person name="Hug L.A."/>
            <person name="Thomas B.C."/>
            <person name="Sharon I."/>
            <person name="Castelle C.J."/>
            <person name="Singh A."/>
            <person name="Wilkins M.J."/>
            <person name="Williams K.H."/>
            <person name="Banfield J.F."/>
        </authorList>
    </citation>
    <scope>NUCLEOTIDE SEQUENCE [LARGE SCALE GENOMIC DNA]</scope>
</reference>
<feature type="transmembrane region" description="Helical" evidence="8">
    <location>
        <begin position="213"/>
        <end position="234"/>
    </location>
</feature>